<dbReference type="PANTHER" id="PTHR16305:SF35">
    <property type="entry name" value="TRANSCRIPTIONAL ACTIVATOR DOMAIN"/>
    <property type="match status" value="1"/>
</dbReference>
<dbReference type="PANTHER" id="PTHR16305">
    <property type="entry name" value="TESTICULAR SOLUBLE ADENYLYL CYCLASE"/>
    <property type="match status" value="1"/>
</dbReference>
<feature type="region of interest" description="Disordered" evidence="3">
    <location>
        <begin position="392"/>
        <end position="508"/>
    </location>
</feature>
<feature type="compositionally biased region" description="Low complexity" evidence="3">
    <location>
        <begin position="422"/>
        <end position="433"/>
    </location>
</feature>
<dbReference type="Gene3D" id="1.10.10.10">
    <property type="entry name" value="Winged helix-like DNA-binding domain superfamily/Winged helix DNA-binding domain"/>
    <property type="match status" value="1"/>
</dbReference>
<dbReference type="InterPro" id="IPR011990">
    <property type="entry name" value="TPR-like_helical_dom_sf"/>
</dbReference>
<dbReference type="SUPFAM" id="SSF48452">
    <property type="entry name" value="TPR-like"/>
    <property type="match status" value="1"/>
</dbReference>
<gene>
    <name evidence="5" type="ORF">ACKI18_10360</name>
</gene>
<evidence type="ECO:0000313" key="5">
    <source>
        <dbReference type="EMBL" id="MFM9609117.1"/>
    </source>
</evidence>
<feature type="domain" description="HTH luxR-type" evidence="4">
    <location>
        <begin position="1001"/>
        <end position="1051"/>
    </location>
</feature>
<organism evidence="5 6">
    <name type="scientific">Streptomyces niveiscabiei</name>
    <dbReference type="NCBI Taxonomy" id="164115"/>
    <lineage>
        <taxon>Bacteria</taxon>
        <taxon>Bacillati</taxon>
        <taxon>Actinomycetota</taxon>
        <taxon>Actinomycetes</taxon>
        <taxon>Kitasatosporales</taxon>
        <taxon>Streptomycetaceae</taxon>
        <taxon>Streptomyces</taxon>
    </lineage>
</organism>
<comment type="caution">
    <text evidence="5">The sequence shown here is derived from an EMBL/GenBank/DDBJ whole genome shotgun (WGS) entry which is preliminary data.</text>
</comment>
<evidence type="ECO:0000256" key="1">
    <source>
        <dbReference type="ARBA" id="ARBA00022741"/>
    </source>
</evidence>
<keyword evidence="2" id="KW-0067">ATP-binding</keyword>
<dbReference type="InterPro" id="IPR000792">
    <property type="entry name" value="Tscrpt_reg_LuxR_C"/>
</dbReference>
<dbReference type="EMBL" id="JBJVNI010000005">
    <property type="protein sequence ID" value="MFM9609117.1"/>
    <property type="molecule type" value="Genomic_DNA"/>
</dbReference>
<dbReference type="Gene3D" id="1.25.40.10">
    <property type="entry name" value="Tetratricopeptide repeat domain"/>
    <property type="match status" value="1"/>
</dbReference>
<feature type="compositionally biased region" description="Low complexity" evidence="3">
    <location>
        <begin position="474"/>
        <end position="492"/>
    </location>
</feature>
<dbReference type="RefSeq" id="WP_409122562.1">
    <property type="nucleotide sequence ID" value="NZ_JBJVNJ010000005.1"/>
</dbReference>
<dbReference type="SUPFAM" id="SSF46894">
    <property type="entry name" value="C-terminal effector domain of the bipartite response regulators"/>
    <property type="match status" value="1"/>
</dbReference>
<name>A0ABW9HR08_9ACTN</name>
<protein>
    <submittedName>
        <fullName evidence="5">AAA family ATPase</fullName>
    </submittedName>
</protein>
<dbReference type="SUPFAM" id="SSF52540">
    <property type="entry name" value="P-loop containing nucleoside triphosphate hydrolases"/>
    <property type="match status" value="1"/>
</dbReference>
<dbReference type="InterPro" id="IPR036388">
    <property type="entry name" value="WH-like_DNA-bd_sf"/>
</dbReference>
<dbReference type="Pfam" id="PF13191">
    <property type="entry name" value="AAA_16"/>
    <property type="match status" value="1"/>
</dbReference>
<evidence type="ECO:0000256" key="3">
    <source>
        <dbReference type="SAM" id="MobiDB-lite"/>
    </source>
</evidence>
<evidence type="ECO:0000313" key="6">
    <source>
        <dbReference type="Proteomes" id="UP001631957"/>
    </source>
</evidence>
<dbReference type="Proteomes" id="UP001631957">
    <property type="component" value="Unassembled WGS sequence"/>
</dbReference>
<evidence type="ECO:0000259" key="4">
    <source>
        <dbReference type="SMART" id="SM00421"/>
    </source>
</evidence>
<proteinExistence type="predicted"/>
<reference evidence="5 6" key="1">
    <citation type="submission" date="2024-12" db="EMBL/GenBank/DDBJ databases">
        <title>Forecasting of Potato common scab and diversities of Pathogenic streptomyces spp. in china.</title>
        <authorList>
            <person name="Handique U."/>
            <person name="Wu J."/>
        </authorList>
    </citation>
    <scope>NUCLEOTIDE SEQUENCE [LARGE SCALE GENOMIC DNA]</scope>
    <source>
        <strain evidence="5 6">ZRIMU1530</strain>
    </source>
</reference>
<dbReference type="InterPro" id="IPR027417">
    <property type="entry name" value="P-loop_NTPase"/>
</dbReference>
<keyword evidence="1" id="KW-0547">Nucleotide-binding</keyword>
<dbReference type="InterPro" id="IPR041664">
    <property type="entry name" value="AAA_16"/>
</dbReference>
<keyword evidence="6" id="KW-1185">Reference proteome</keyword>
<dbReference type="SMART" id="SM00421">
    <property type="entry name" value="HTH_LUXR"/>
    <property type="match status" value="1"/>
</dbReference>
<dbReference type="InterPro" id="IPR016032">
    <property type="entry name" value="Sig_transdc_resp-reg_C-effctor"/>
</dbReference>
<evidence type="ECO:0000256" key="2">
    <source>
        <dbReference type="ARBA" id="ARBA00022840"/>
    </source>
</evidence>
<sequence>MTVGSHTDELVHWGRPARMDRTDDRLLGREREAQRLDGLLGDPDGPRLVLVRGEHGVGRRAFLRTAGERLRASGGAVYAVDCVPGDADRPLLLALRLVMALRERRPAGDRAATEVLSAVDRGDRAATEALSAVDRGDLAAMEALLRAVLARCAPVTVLVDDAQYADQGSLSALSRIDVPGVRLVVSVACRDGAEPDKPAPADGDAPHHVLDTPSADAVVLGPLDPHDTDALVARWLQAEADTQLARQVRELTRGLPGAVEALLTAWTRQDVIRVADGHAFVPSRATVPVLPDDDRFLTALDRLGEPARTVAAALSILGPLGEPALHLTAQCTGLSPEAVDEGARRLAEAGIVDEAPGLPFRLPLTAHAVRERMSPVLRSRLSAAAVEVLWNGAGSPGDGTSAPHAEPGPPDGTASEPGLLRSGAGSASGDASAPHAEPGSPDGTAPEPGRFRSGAGSAPGDTPAPHAEPGLLRSDAASAPGDASAPHADPGPLDSTGTSTQRADADAPAYRADRIADAGSLVDRERAVAELTDAARQIRPGIDDGRVLRWLRAARDLTEHADARDLVLQQYGTTAYLACDYAAARAAAESLLRDPGPTLSDLDLQEAACLIVAVTANQRDWPTMSRLGTAHWWDVLPVPALARVTGRALALCHLSRWRQTEDLLRTTETVWNTGPRARAAPAVFLAMAELGVGRPEPYRRALAFDEAPQLPPGKVYSLAGGMVDNLLTRYDLAGVTTLLATTGLTVPVLPPLSRFLHHHLTGDWDQALESARRLLAGREIQSTPVADSALLPARTAAILLAQGRVTTALQLVRDADGEGAPPQCSLHATEAELLMALGDLAGAERTLRTGLDRTRAHDQTYGTDELWALLAQLTSRAGRDSEAVDCVRHLEDLVHRTGTDRTRLLHLLASARVQRDAAPGTAHRALREAVDLARERGLPFETATTLVTAATAGAVPAALLHEAYEVFGRTGAALWRFRTRTALREAGLTVPGRSRATAENDGLLTTLLTEQLTTRQIARVLHLTEDAVSRRLSRLFARTGKRSRTELVTASLTPTF</sequence>
<accession>A0ABW9HR08</accession>